<feature type="region of interest" description="Disordered" evidence="1">
    <location>
        <begin position="226"/>
        <end position="308"/>
    </location>
</feature>
<feature type="compositionally biased region" description="Basic and acidic residues" evidence="1">
    <location>
        <begin position="178"/>
        <end position="188"/>
    </location>
</feature>
<feature type="compositionally biased region" description="Basic and acidic residues" evidence="1">
    <location>
        <begin position="287"/>
        <end position="298"/>
    </location>
</feature>
<feature type="compositionally biased region" description="Polar residues" evidence="1">
    <location>
        <begin position="134"/>
        <end position="144"/>
    </location>
</feature>
<organism evidence="2">
    <name type="scientific">Arion vulgaris</name>
    <dbReference type="NCBI Taxonomy" id="1028688"/>
    <lineage>
        <taxon>Eukaryota</taxon>
        <taxon>Metazoa</taxon>
        <taxon>Spiralia</taxon>
        <taxon>Lophotrochozoa</taxon>
        <taxon>Mollusca</taxon>
        <taxon>Gastropoda</taxon>
        <taxon>Heterobranchia</taxon>
        <taxon>Euthyneura</taxon>
        <taxon>Panpulmonata</taxon>
        <taxon>Eupulmonata</taxon>
        <taxon>Stylommatophora</taxon>
        <taxon>Helicina</taxon>
        <taxon>Arionoidea</taxon>
        <taxon>Arionidae</taxon>
        <taxon>Arion</taxon>
    </lineage>
</organism>
<feature type="region of interest" description="Disordered" evidence="1">
    <location>
        <begin position="339"/>
        <end position="365"/>
    </location>
</feature>
<feature type="compositionally biased region" description="Basic and acidic residues" evidence="1">
    <location>
        <begin position="145"/>
        <end position="156"/>
    </location>
</feature>
<dbReference type="AlphaFoldDB" id="A0A0B7BBL7"/>
<sequence length="969" mass="109173">MPSETVTKFDAYRMGDNSSTCWRLKPTNSRHIASILVLLIIFVTNSKSLHLTSGVLEPSHYESRQAKNSIEHLPETNQNENNTERFHGNISLDNVSDVSGFNMSENGLRNATSELATAPTLNTTLLRFIESQQGINGTGANNSTPDRRRSDFGNVGDEKVGEVISKHGLNYEGGQHSQSEHDKGKSKQEPAISAYKTDIKGKQLEKSPKFMTLEQRIAAWLFQHKEDDSEGSKKLEKHYKNEDKDGVDEVNHEDDFEMSRKASTESRKEKESSEMIQSGKQKVQTHRNIESSSDKTTDETTYVVTQNNGYKEQKNNDILVDSRFAPKYQLYDDITKKDTRKKNENEKSEVADNTGKGKNNSKNDDKLYDYLYDIDRLQVPVSLRPNYDYFDRGYANEDKHFYEEDKQKSKEILKTKITNKLSQQREIVHETGSFRTVENFIEEKSPVQNNIIVKGKPNTRSENSKGIVGDVFVSAFKARVSRADDDISEQSKSVNDNINQQEQIDIKQGSDVSKENPIVKDTIKLKIQIEDEQKENNEEIQVDKEQDAVIKSNQQSSAAEVLVDKDVDSLSEEDILSDVILNRKTDTDIDTEITIKNSGQTNSEIDVKKIELDDSLEDYIDLNDAETEKIKLKLPDQEILNTDKVLATSNKGQNAQEPADIKISARQSTRSFIQETDHRSNNSLFSNNEALSRVEAKSVNTTDIRTENARPEAYLAAWASDSAKSSNESKENSLVAVSSNASSTTTTDLKKNPGDSTAAVANGHVQALPSRTNTTTEKDRTKMNVEMNHKIQHPQNMSLLDVDKNITNSVNIDNNSSDKYNSNSNDTAKNITRSNIEKGKIIINSPIAKVNISGSVLENTARATASRKAVIENTNYMKGLDSGSHVGDLHRVYEDSSSFVPDLSTQHVLPGHSSSNVTEAEQRKLQKNDSFIIKQKRKRRFQKVQTTLNLIFRKTKQKEPFCLQIMIRQ</sequence>
<proteinExistence type="predicted"/>
<feature type="region of interest" description="Disordered" evidence="1">
    <location>
        <begin position="134"/>
        <end position="156"/>
    </location>
</feature>
<feature type="region of interest" description="Disordered" evidence="1">
    <location>
        <begin position="721"/>
        <end position="779"/>
    </location>
</feature>
<feature type="compositionally biased region" description="Basic and acidic residues" evidence="1">
    <location>
        <begin position="339"/>
        <end position="350"/>
    </location>
</feature>
<feature type="compositionally biased region" description="Basic and acidic residues" evidence="1">
    <location>
        <begin position="226"/>
        <end position="250"/>
    </location>
</feature>
<accession>A0A0B7BBL7</accession>
<feature type="compositionally biased region" description="Low complexity" evidence="1">
    <location>
        <begin position="721"/>
        <end position="747"/>
    </location>
</feature>
<feature type="compositionally biased region" description="Basic and acidic residues" evidence="1">
    <location>
        <begin position="257"/>
        <end position="273"/>
    </location>
</feature>
<protein>
    <submittedName>
        <fullName evidence="2">Uncharacterized protein</fullName>
    </submittedName>
</protein>
<gene>
    <name evidence="2" type="primary">ORF171025</name>
</gene>
<evidence type="ECO:0000256" key="1">
    <source>
        <dbReference type="SAM" id="MobiDB-lite"/>
    </source>
</evidence>
<dbReference type="EMBL" id="HACG01042580">
    <property type="protein sequence ID" value="CEK89445.1"/>
    <property type="molecule type" value="Transcribed_RNA"/>
</dbReference>
<reference evidence="2" key="1">
    <citation type="submission" date="2014-12" db="EMBL/GenBank/DDBJ databases">
        <title>Insight into the proteome of Arion vulgaris.</title>
        <authorList>
            <person name="Aradska J."/>
            <person name="Bulat T."/>
            <person name="Smidak R."/>
            <person name="Sarate P."/>
            <person name="Gangsoo J."/>
            <person name="Sialana F."/>
            <person name="Bilban M."/>
            <person name="Lubec G."/>
        </authorList>
    </citation>
    <scope>NUCLEOTIDE SEQUENCE</scope>
    <source>
        <tissue evidence="2">Skin</tissue>
    </source>
</reference>
<feature type="region of interest" description="Disordered" evidence="1">
    <location>
        <begin position="169"/>
        <end position="190"/>
    </location>
</feature>
<evidence type="ECO:0000313" key="2">
    <source>
        <dbReference type="EMBL" id="CEK89445.1"/>
    </source>
</evidence>
<name>A0A0B7BBL7_9EUPU</name>